<organism evidence="1 2">
    <name type="scientific">Paractinoplanes toevensis</name>
    <dbReference type="NCBI Taxonomy" id="571911"/>
    <lineage>
        <taxon>Bacteria</taxon>
        <taxon>Bacillati</taxon>
        <taxon>Actinomycetota</taxon>
        <taxon>Actinomycetes</taxon>
        <taxon>Micromonosporales</taxon>
        <taxon>Micromonosporaceae</taxon>
        <taxon>Paractinoplanes</taxon>
    </lineage>
</organism>
<evidence type="ECO:0000313" key="1">
    <source>
        <dbReference type="EMBL" id="GIM98035.1"/>
    </source>
</evidence>
<proteinExistence type="predicted"/>
<name>A0A919WDD8_9ACTN</name>
<reference evidence="1 2" key="1">
    <citation type="submission" date="2021-03" db="EMBL/GenBank/DDBJ databases">
        <title>Whole genome shotgun sequence of Actinoplanes toevensis NBRC 105298.</title>
        <authorList>
            <person name="Komaki H."/>
            <person name="Tamura T."/>
        </authorList>
    </citation>
    <scope>NUCLEOTIDE SEQUENCE [LARGE SCALE GENOMIC DNA]</scope>
    <source>
        <strain evidence="1 2">NBRC 105298</strain>
    </source>
</reference>
<dbReference type="Proteomes" id="UP000677082">
    <property type="component" value="Unassembled WGS sequence"/>
</dbReference>
<sequence length="69" mass="7322">MQTFEAREMVTLNAARSLRLTAGTDPARVVELGMVVVGGELYVRAFRGRDSAWFRAAPTSSAAGSPPAP</sequence>
<evidence type="ECO:0008006" key="3">
    <source>
        <dbReference type="Google" id="ProtNLM"/>
    </source>
</evidence>
<dbReference type="EMBL" id="BOQN01000176">
    <property type="protein sequence ID" value="GIM98035.1"/>
    <property type="molecule type" value="Genomic_DNA"/>
</dbReference>
<gene>
    <name evidence="1" type="ORF">Ato02nite_098280</name>
</gene>
<dbReference type="AlphaFoldDB" id="A0A919WDD8"/>
<dbReference type="Pfam" id="PF10012">
    <property type="entry name" value="DUF2255"/>
    <property type="match status" value="1"/>
</dbReference>
<keyword evidence="2" id="KW-1185">Reference proteome</keyword>
<evidence type="ECO:0000313" key="2">
    <source>
        <dbReference type="Proteomes" id="UP000677082"/>
    </source>
</evidence>
<accession>A0A919WDD8</accession>
<dbReference type="InterPro" id="IPR016888">
    <property type="entry name" value="UCP028498"/>
</dbReference>
<protein>
    <recommendedName>
        <fullName evidence="3">DUF2255 family protein</fullName>
    </recommendedName>
</protein>
<comment type="caution">
    <text evidence="1">The sequence shown here is derived from an EMBL/GenBank/DDBJ whole genome shotgun (WGS) entry which is preliminary data.</text>
</comment>